<keyword evidence="3 5" id="KW-0238">DNA-binding</keyword>
<evidence type="ECO:0000259" key="7">
    <source>
        <dbReference type="PROSITE" id="PS51900"/>
    </source>
</evidence>
<evidence type="ECO:0000256" key="3">
    <source>
        <dbReference type="ARBA" id="ARBA00023125"/>
    </source>
</evidence>
<evidence type="ECO:0000256" key="5">
    <source>
        <dbReference type="PROSITE-ProRule" id="PRU01248"/>
    </source>
</evidence>
<dbReference type="PANTHER" id="PTHR30349">
    <property type="entry name" value="PHAGE INTEGRASE-RELATED"/>
    <property type="match status" value="1"/>
</dbReference>
<name>H1KGB2_METEX</name>
<gene>
    <name evidence="8" type="ORF">MetexDRAFT_1674</name>
</gene>
<dbReference type="RefSeq" id="WP_003598748.1">
    <property type="nucleotide sequence ID" value="NZ_AGJK01000031.1"/>
</dbReference>
<dbReference type="AlphaFoldDB" id="H1KGB2"/>
<organism evidence="8 9">
    <name type="scientific">Methylorubrum extorquens DSM 13060</name>
    <dbReference type="NCBI Taxonomy" id="882800"/>
    <lineage>
        <taxon>Bacteria</taxon>
        <taxon>Pseudomonadati</taxon>
        <taxon>Pseudomonadota</taxon>
        <taxon>Alphaproteobacteria</taxon>
        <taxon>Hyphomicrobiales</taxon>
        <taxon>Methylobacteriaceae</taxon>
        <taxon>Methylorubrum</taxon>
    </lineage>
</organism>
<accession>H1KGB2</accession>
<dbReference type="PROSITE" id="PS51898">
    <property type="entry name" value="TYR_RECOMBINASE"/>
    <property type="match status" value="1"/>
</dbReference>
<dbReference type="PATRIC" id="fig|882800.3.peg.1643"/>
<dbReference type="PANTHER" id="PTHR30349:SF64">
    <property type="entry name" value="PROPHAGE INTEGRASE INTD-RELATED"/>
    <property type="match status" value="1"/>
</dbReference>
<feature type="domain" description="Tyr recombinase" evidence="6">
    <location>
        <begin position="168"/>
        <end position="373"/>
    </location>
</feature>
<dbReference type="Gene3D" id="1.10.150.130">
    <property type="match status" value="1"/>
</dbReference>
<evidence type="ECO:0000256" key="2">
    <source>
        <dbReference type="ARBA" id="ARBA00022908"/>
    </source>
</evidence>
<dbReference type="Gene3D" id="1.10.443.10">
    <property type="entry name" value="Intergrase catalytic core"/>
    <property type="match status" value="1"/>
</dbReference>
<dbReference type="InterPro" id="IPR013762">
    <property type="entry name" value="Integrase-like_cat_sf"/>
</dbReference>
<dbReference type="EMBL" id="AGJK01000031">
    <property type="protein sequence ID" value="EHP93453.1"/>
    <property type="molecule type" value="Genomic_DNA"/>
</dbReference>
<sequence length="401" mass="45349">MASVGKRPNGSWEVRYKEGTAHRSKSFKLKRDADKYRLKVETEIEGGIHVAASQSVTVPEAVEQYIAHIEARYREQRRMGYAQLNCLRIYLRKHVSPYFGSKLLIDLKYADLDDWVKKISLSGKLAPATVTKTIRMLKAVIDYAVKRQQVKINVAVEALKDRRGIKRAVIRTFDKHEVRDLIAACSVRPPHFSERLRAMRECMVHLAAFCGLRFGEIMGLTVENVDLDARLVRVRHSLTAWDEHKGPKTHAGIRDVPMPLALVTLLRTWMATHYIDNDRRLIFRVRNGNMLAPANFYSRYWQQLLGHAGLAAPDSEGRTFHFHALRHFAASLMIAHGIPLTDVAALLGHSAFDVTLQVYAHRITRGNLRHMELEGMANSMLQPAPPPAAAGSVTQILRISA</sequence>
<dbReference type="PROSITE" id="PS51900">
    <property type="entry name" value="CB"/>
    <property type="match status" value="1"/>
</dbReference>
<dbReference type="Proteomes" id="UP000004382">
    <property type="component" value="Unassembled WGS sequence"/>
</dbReference>
<dbReference type="InterPro" id="IPR010998">
    <property type="entry name" value="Integrase_recombinase_N"/>
</dbReference>
<evidence type="ECO:0000313" key="9">
    <source>
        <dbReference type="Proteomes" id="UP000004382"/>
    </source>
</evidence>
<protein>
    <submittedName>
        <fullName evidence="8">Integrase family protein</fullName>
    </submittedName>
</protein>
<keyword evidence="2" id="KW-0229">DNA integration</keyword>
<dbReference type="GO" id="GO:0003677">
    <property type="term" value="F:DNA binding"/>
    <property type="evidence" value="ECO:0007669"/>
    <property type="project" value="UniProtKB-UniRule"/>
</dbReference>
<comment type="similarity">
    <text evidence="1">Belongs to the 'phage' integrase family.</text>
</comment>
<dbReference type="CDD" id="cd01189">
    <property type="entry name" value="INT_ICEBs1_C_like"/>
    <property type="match status" value="1"/>
</dbReference>
<evidence type="ECO:0000256" key="1">
    <source>
        <dbReference type="ARBA" id="ARBA00008857"/>
    </source>
</evidence>
<dbReference type="InterPro" id="IPR002104">
    <property type="entry name" value="Integrase_catalytic"/>
</dbReference>
<reference evidence="8 9" key="1">
    <citation type="submission" date="2011-09" db="EMBL/GenBank/DDBJ databases">
        <title>The draft genome of Methylobacterium extorquens DSM 13060.</title>
        <authorList>
            <consortium name="US DOE Joint Genome Institute (JGI-PGF)"/>
            <person name="Lucas S."/>
            <person name="Han J."/>
            <person name="Lapidus A."/>
            <person name="Cheng J.-F."/>
            <person name="Goodwin L."/>
            <person name="Pitluck S."/>
            <person name="Peters L."/>
            <person name="Land M.L."/>
            <person name="Hauser L."/>
            <person name="Koskimaki J."/>
            <person name="Halonen O."/>
            <person name="Pirttila A."/>
            <person name="Frank C."/>
            <person name="Woyke T.J."/>
        </authorList>
    </citation>
    <scope>NUCLEOTIDE SEQUENCE [LARGE SCALE GENOMIC DNA]</scope>
    <source>
        <strain evidence="8 9">DSM 13060</strain>
    </source>
</reference>
<proteinExistence type="inferred from homology"/>
<comment type="caution">
    <text evidence="8">The sequence shown here is derived from an EMBL/GenBank/DDBJ whole genome shotgun (WGS) entry which is preliminary data.</text>
</comment>
<dbReference type="InterPro" id="IPR011010">
    <property type="entry name" value="DNA_brk_join_enz"/>
</dbReference>
<dbReference type="GO" id="GO:0006310">
    <property type="term" value="P:DNA recombination"/>
    <property type="evidence" value="ECO:0007669"/>
    <property type="project" value="UniProtKB-KW"/>
</dbReference>
<dbReference type="Pfam" id="PF00589">
    <property type="entry name" value="Phage_integrase"/>
    <property type="match status" value="1"/>
</dbReference>
<dbReference type="SUPFAM" id="SSF56349">
    <property type="entry name" value="DNA breaking-rejoining enzymes"/>
    <property type="match status" value="1"/>
</dbReference>
<dbReference type="InterPro" id="IPR044068">
    <property type="entry name" value="CB"/>
</dbReference>
<feature type="domain" description="Core-binding (CB)" evidence="7">
    <location>
        <begin position="56"/>
        <end position="145"/>
    </location>
</feature>
<dbReference type="GO" id="GO:0015074">
    <property type="term" value="P:DNA integration"/>
    <property type="evidence" value="ECO:0007669"/>
    <property type="project" value="UniProtKB-KW"/>
</dbReference>
<evidence type="ECO:0000256" key="4">
    <source>
        <dbReference type="ARBA" id="ARBA00023172"/>
    </source>
</evidence>
<keyword evidence="4" id="KW-0233">DNA recombination</keyword>
<evidence type="ECO:0000259" key="6">
    <source>
        <dbReference type="PROSITE" id="PS51898"/>
    </source>
</evidence>
<dbReference type="InterPro" id="IPR050090">
    <property type="entry name" value="Tyrosine_recombinase_XerCD"/>
</dbReference>
<evidence type="ECO:0000313" key="8">
    <source>
        <dbReference type="EMBL" id="EHP93453.1"/>
    </source>
</evidence>